<dbReference type="InterPro" id="IPR036038">
    <property type="entry name" value="Aminotransferase-like"/>
</dbReference>
<dbReference type="STRING" id="1480694.DC28_14760"/>
<dbReference type="SUPFAM" id="SSF56752">
    <property type="entry name" value="D-aminoacid aminotransferase-like PLP-dependent enzymes"/>
    <property type="match status" value="1"/>
</dbReference>
<reference evidence="1 2" key="1">
    <citation type="submission" date="2014-05" db="EMBL/GenBank/DDBJ databases">
        <title>De novo Genome Sequence of Spirocheata sp.</title>
        <authorList>
            <person name="Shivani Y."/>
            <person name="Subhash Y."/>
            <person name="Tushar L."/>
            <person name="Sasikala C."/>
            <person name="Ramana C.V."/>
        </authorList>
    </citation>
    <scope>NUCLEOTIDE SEQUENCE [LARGE SCALE GENOMIC DNA]</scope>
    <source>
        <strain evidence="1 2">JC230</strain>
    </source>
</reference>
<dbReference type="Gene3D" id="3.30.470.10">
    <property type="match status" value="1"/>
</dbReference>
<proteinExistence type="predicted"/>
<evidence type="ECO:0008006" key="3">
    <source>
        <dbReference type="Google" id="ProtNLM"/>
    </source>
</evidence>
<sequence length="224" mass="25016">MSIKSPSLLVESICIRDGRVLALEYHQERLDRSRRELGFSGALPLAPAVQEAYRSWQAGEHPPAGGSDDRHPGNAGAGLAAGGVVKCRVLYDRSIQEIEFEVYKPRKFTACRPVESPYPLDYHLKYRDRSCFEGVNELVPPGICPLICRHGWLTDALHANIALLVKGEWLTPETPLLGGTMRRRLLEQKKIRPAALRREWLPLAERISLINALNPLDAQVLPLG</sequence>
<dbReference type="EMBL" id="JNUP01000072">
    <property type="protein sequence ID" value="KGE70756.1"/>
    <property type="molecule type" value="Genomic_DNA"/>
</dbReference>
<organism evidence="1 2">
    <name type="scientific">Spirochaeta lutea</name>
    <dbReference type="NCBI Taxonomy" id="1480694"/>
    <lineage>
        <taxon>Bacteria</taxon>
        <taxon>Pseudomonadati</taxon>
        <taxon>Spirochaetota</taxon>
        <taxon>Spirochaetia</taxon>
        <taxon>Spirochaetales</taxon>
        <taxon>Spirochaetaceae</taxon>
        <taxon>Spirochaeta</taxon>
    </lineage>
</organism>
<keyword evidence="2" id="KW-1185">Reference proteome</keyword>
<comment type="caution">
    <text evidence="1">The sequence shown here is derived from an EMBL/GenBank/DDBJ whole genome shotgun (WGS) entry which is preliminary data.</text>
</comment>
<name>A0A098QT68_9SPIO</name>
<dbReference type="GO" id="GO:0003824">
    <property type="term" value="F:catalytic activity"/>
    <property type="evidence" value="ECO:0007669"/>
    <property type="project" value="InterPro"/>
</dbReference>
<accession>A0A098QT68</accession>
<protein>
    <recommendedName>
        <fullName evidence="3">Aminotransferase class IV</fullName>
    </recommendedName>
</protein>
<dbReference type="Gene3D" id="3.20.10.10">
    <property type="entry name" value="D-amino Acid Aminotransferase, subunit A, domain 2"/>
    <property type="match status" value="1"/>
</dbReference>
<dbReference type="eggNOG" id="COG0115">
    <property type="taxonomic scope" value="Bacteria"/>
</dbReference>
<evidence type="ECO:0000313" key="2">
    <source>
        <dbReference type="Proteomes" id="UP000029692"/>
    </source>
</evidence>
<dbReference type="AlphaFoldDB" id="A0A098QT68"/>
<dbReference type="InterPro" id="IPR043132">
    <property type="entry name" value="BCAT-like_C"/>
</dbReference>
<gene>
    <name evidence="1" type="ORF">DC28_14760</name>
</gene>
<dbReference type="Proteomes" id="UP000029692">
    <property type="component" value="Unassembled WGS sequence"/>
</dbReference>
<evidence type="ECO:0000313" key="1">
    <source>
        <dbReference type="EMBL" id="KGE70756.1"/>
    </source>
</evidence>
<dbReference type="InterPro" id="IPR043131">
    <property type="entry name" value="BCAT-like_N"/>
</dbReference>